<dbReference type="InterPro" id="IPR052162">
    <property type="entry name" value="Sensor_kinase/Photoreceptor"/>
</dbReference>
<reference evidence="8" key="1">
    <citation type="journal article" date="2019" name="Int. J. Syst. Evol. Microbiol.">
        <title>The Global Catalogue of Microorganisms (GCM) 10K type strain sequencing project: providing services to taxonomists for standard genome sequencing and annotation.</title>
        <authorList>
            <consortium name="The Broad Institute Genomics Platform"/>
            <consortium name="The Broad Institute Genome Sequencing Center for Infectious Disease"/>
            <person name="Wu L."/>
            <person name="Ma J."/>
        </authorList>
    </citation>
    <scope>NUCLEOTIDE SEQUENCE [LARGE SCALE GENOMIC DNA]</scope>
    <source>
        <strain evidence="8">KCTC 52232</strain>
    </source>
</reference>
<dbReference type="EMBL" id="JBHUON010000027">
    <property type="protein sequence ID" value="MFD2866495.1"/>
    <property type="molecule type" value="Genomic_DNA"/>
</dbReference>
<dbReference type="SMART" id="SM00091">
    <property type="entry name" value="PAS"/>
    <property type="match status" value="1"/>
</dbReference>
<dbReference type="SUPFAM" id="SSF47384">
    <property type="entry name" value="Homodimeric domain of signal transducing histidine kinase"/>
    <property type="match status" value="1"/>
</dbReference>
<dbReference type="CDD" id="cd00130">
    <property type="entry name" value="PAS"/>
    <property type="match status" value="1"/>
</dbReference>
<evidence type="ECO:0000256" key="4">
    <source>
        <dbReference type="ARBA" id="ARBA00022679"/>
    </source>
</evidence>
<keyword evidence="3" id="KW-0597">Phosphoprotein</keyword>
<keyword evidence="8" id="KW-1185">Reference proteome</keyword>
<feature type="domain" description="Histidine kinase" evidence="6">
    <location>
        <begin position="153"/>
        <end position="367"/>
    </location>
</feature>
<dbReference type="InterPro" id="IPR003594">
    <property type="entry name" value="HATPase_dom"/>
</dbReference>
<evidence type="ECO:0000256" key="2">
    <source>
        <dbReference type="ARBA" id="ARBA00012438"/>
    </source>
</evidence>
<comment type="catalytic activity">
    <reaction evidence="1">
        <text>ATP + protein L-histidine = ADP + protein N-phospho-L-histidine.</text>
        <dbReference type="EC" id="2.7.13.3"/>
    </reaction>
</comment>
<dbReference type="PANTHER" id="PTHR43304:SF1">
    <property type="entry name" value="PAC DOMAIN-CONTAINING PROTEIN"/>
    <property type="match status" value="1"/>
</dbReference>
<keyword evidence="7" id="KW-0547">Nucleotide-binding</keyword>
<dbReference type="EC" id="2.7.13.3" evidence="2"/>
<dbReference type="GO" id="GO:0005524">
    <property type="term" value="F:ATP binding"/>
    <property type="evidence" value="ECO:0007669"/>
    <property type="project" value="UniProtKB-KW"/>
</dbReference>
<dbReference type="CDD" id="cd00082">
    <property type="entry name" value="HisKA"/>
    <property type="match status" value="1"/>
</dbReference>
<dbReference type="Pfam" id="PF13426">
    <property type="entry name" value="PAS_9"/>
    <property type="match status" value="1"/>
</dbReference>
<protein>
    <recommendedName>
        <fullName evidence="2">histidine kinase</fullName>
        <ecNumber evidence="2">2.7.13.3</ecNumber>
    </recommendedName>
</protein>
<accession>A0ABW5XSS0</accession>
<dbReference type="Gene3D" id="3.30.450.20">
    <property type="entry name" value="PAS domain"/>
    <property type="match status" value="1"/>
</dbReference>
<dbReference type="InterPro" id="IPR005467">
    <property type="entry name" value="His_kinase_dom"/>
</dbReference>
<dbReference type="SMART" id="SM00387">
    <property type="entry name" value="HATPase_c"/>
    <property type="match status" value="1"/>
</dbReference>
<dbReference type="InterPro" id="IPR036890">
    <property type="entry name" value="HATPase_C_sf"/>
</dbReference>
<dbReference type="InterPro" id="IPR003661">
    <property type="entry name" value="HisK_dim/P_dom"/>
</dbReference>
<comment type="caution">
    <text evidence="7">The sequence shown here is derived from an EMBL/GenBank/DDBJ whole genome shotgun (WGS) entry which is preliminary data.</text>
</comment>
<dbReference type="SUPFAM" id="SSF55785">
    <property type="entry name" value="PYP-like sensor domain (PAS domain)"/>
    <property type="match status" value="1"/>
</dbReference>
<dbReference type="InterPro" id="IPR035965">
    <property type="entry name" value="PAS-like_dom_sf"/>
</dbReference>
<keyword evidence="5" id="KW-0418">Kinase</keyword>
<sequence>MDEIKDSANLYSTQSFDMDLFANVSPDMICIAGYDGFFKKVNPAVLRTLGYTQEELFSKPINDFVYMADKVATIESRESVKRAIPLINFENRYVTKSGEIIWLSWTSIGIEEQQLVFAIAKNITHNKLLEQDRHALLTTLTTTNNELKQLAYTTAHDLRSPVSNLLSIFGMLEAEKVDNPDVVELINILKQSTENLRDTLNNYIDILIQKKSLNIQVSPVSFSESLRTIQTSLNSLLLDTKTNIFADFADEDVIVFNKAHLESIFLNLISNSIKYAKPNTYPQINIRSRKVNGIVTLIFKDDGIGLDMEKVRGRIFGFNQTFHDNKDSKGIGLYLVYNHLINLGGHIDIDSRVNEGTTFTITFKKAI</sequence>
<dbReference type="InterPro" id="IPR036097">
    <property type="entry name" value="HisK_dim/P_sf"/>
</dbReference>
<evidence type="ECO:0000313" key="7">
    <source>
        <dbReference type="EMBL" id="MFD2866495.1"/>
    </source>
</evidence>
<organism evidence="7 8">
    <name type="scientific">Mucilaginibacter antarcticus</name>
    <dbReference type="NCBI Taxonomy" id="1855725"/>
    <lineage>
        <taxon>Bacteria</taxon>
        <taxon>Pseudomonadati</taxon>
        <taxon>Bacteroidota</taxon>
        <taxon>Sphingobacteriia</taxon>
        <taxon>Sphingobacteriales</taxon>
        <taxon>Sphingobacteriaceae</taxon>
        <taxon>Mucilaginibacter</taxon>
    </lineage>
</organism>
<dbReference type="PROSITE" id="PS50109">
    <property type="entry name" value="HIS_KIN"/>
    <property type="match status" value="1"/>
</dbReference>
<dbReference type="NCBIfam" id="TIGR00229">
    <property type="entry name" value="sensory_box"/>
    <property type="match status" value="1"/>
</dbReference>
<dbReference type="SUPFAM" id="SSF55874">
    <property type="entry name" value="ATPase domain of HSP90 chaperone/DNA topoisomerase II/histidine kinase"/>
    <property type="match status" value="1"/>
</dbReference>
<dbReference type="InterPro" id="IPR004358">
    <property type="entry name" value="Sig_transdc_His_kin-like_C"/>
</dbReference>
<evidence type="ECO:0000256" key="5">
    <source>
        <dbReference type="ARBA" id="ARBA00022777"/>
    </source>
</evidence>
<name>A0ABW5XSS0_9SPHI</name>
<gene>
    <name evidence="7" type="ORF">ACFSYC_17500</name>
</gene>
<dbReference type="Gene3D" id="3.30.565.10">
    <property type="entry name" value="Histidine kinase-like ATPase, C-terminal domain"/>
    <property type="match status" value="1"/>
</dbReference>
<proteinExistence type="predicted"/>
<evidence type="ECO:0000256" key="1">
    <source>
        <dbReference type="ARBA" id="ARBA00000085"/>
    </source>
</evidence>
<evidence type="ECO:0000313" key="8">
    <source>
        <dbReference type="Proteomes" id="UP001597601"/>
    </source>
</evidence>
<dbReference type="RefSeq" id="WP_377130137.1">
    <property type="nucleotide sequence ID" value="NZ_JBHUON010000027.1"/>
</dbReference>
<dbReference type="PANTHER" id="PTHR43304">
    <property type="entry name" value="PHYTOCHROME-LIKE PROTEIN CPH1"/>
    <property type="match status" value="1"/>
</dbReference>
<dbReference type="InterPro" id="IPR000014">
    <property type="entry name" value="PAS"/>
</dbReference>
<dbReference type="Proteomes" id="UP001597601">
    <property type="component" value="Unassembled WGS sequence"/>
</dbReference>
<keyword evidence="4" id="KW-0808">Transferase</keyword>
<dbReference type="Pfam" id="PF02518">
    <property type="entry name" value="HATPase_c"/>
    <property type="match status" value="1"/>
</dbReference>
<evidence type="ECO:0000256" key="3">
    <source>
        <dbReference type="ARBA" id="ARBA00022553"/>
    </source>
</evidence>
<evidence type="ECO:0000259" key="6">
    <source>
        <dbReference type="PROSITE" id="PS50109"/>
    </source>
</evidence>
<dbReference type="PRINTS" id="PR00344">
    <property type="entry name" value="BCTRLSENSOR"/>
</dbReference>
<dbReference type="Gene3D" id="1.10.287.130">
    <property type="match status" value="1"/>
</dbReference>
<keyword evidence="7" id="KW-0067">ATP-binding</keyword>